<name>A0ACC0Z571_9ROSI</name>
<sequence>MDVKVEFHVRFLFVLLLSLSLRHAIRAETMNSTRNIRDGEVIVSDDGSFKLGFFSPRNSTYRYFGIWFGDVEEQTAVWVANREDPVKDFSGIFRIWEDGNLVVLDGNSNIHWSSNATFTTNTSVFELLKTGNLVLRNGSESDSDDNILWQSFDHPTDNFLADMKFGLNLMTGENQLLTDWRSDNNPAPGKFSLGFDPSGIAQIIIWNGSTTYWRSGIWNGQTFSGVPEMTSFHLYNFNIIKDNDNGKLYSIYSSVNVSAPSSFVLSSSGKLERSYWRNETNSWDIVWSQPNNECQLYGKCGPNGSCNWKKSPDICSCLKGFEPNSAEEWKLGNWSGGCVRKRALECEDGSTTDGFLKLSNVKLPDKSILEVAQETNECEDMCRKNCSCIAFAYERGLGCLTWRDSLQDIQIFDEGGQDLYLRLSKSDLKGSKSKRKLIFIISVVASVVILTLLFVIFTCMMRMIRRKKGAWELWKEDRMLELLDKPLQSSHVENEVHRCIQVGLLCVQDNAADRPTMDSVVFMLGNESAVIPAPQKPTFSLTRTPRESDVCGSSSGHCSANGVTMSVVMGR</sequence>
<reference evidence="2" key="1">
    <citation type="journal article" date="2023" name="G3 (Bethesda)">
        <title>Genome assembly and association tests identify interacting loci associated with vigor, precocity, and sex in interspecific pistachio rootstocks.</title>
        <authorList>
            <person name="Palmer W."/>
            <person name="Jacygrad E."/>
            <person name="Sagayaradj S."/>
            <person name="Cavanaugh K."/>
            <person name="Han R."/>
            <person name="Bertier L."/>
            <person name="Beede B."/>
            <person name="Kafkas S."/>
            <person name="Golino D."/>
            <person name="Preece J."/>
            <person name="Michelmore R."/>
        </authorList>
    </citation>
    <scope>NUCLEOTIDE SEQUENCE [LARGE SCALE GENOMIC DNA]</scope>
</reference>
<gene>
    <name evidence="1" type="ORF">Pint_04397</name>
</gene>
<dbReference type="EMBL" id="CM047738">
    <property type="protein sequence ID" value="KAJ0045515.1"/>
    <property type="molecule type" value="Genomic_DNA"/>
</dbReference>
<proteinExistence type="predicted"/>
<keyword evidence="2" id="KW-1185">Reference proteome</keyword>
<evidence type="ECO:0000313" key="2">
    <source>
        <dbReference type="Proteomes" id="UP001163603"/>
    </source>
</evidence>
<evidence type="ECO:0000313" key="1">
    <source>
        <dbReference type="EMBL" id="KAJ0045515.1"/>
    </source>
</evidence>
<organism evidence="1 2">
    <name type="scientific">Pistacia integerrima</name>
    <dbReference type="NCBI Taxonomy" id="434235"/>
    <lineage>
        <taxon>Eukaryota</taxon>
        <taxon>Viridiplantae</taxon>
        <taxon>Streptophyta</taxon>
        <taxon>Embryophyta</taxon>
        <taxon>Tracheophyta</taxon>
        <taxon>Spermatophyta</taxon>
        <taxon>Magnoliopsida</taxon>
        <taxon>eudicotyledons</taxon>
        <taxon>Gunneridae</taxon>
        <taxon>Pentapetalae</taxon>
        <taxon>rosids</taxon>
        <taxon>malvids</taxon>
        <taxon>Sapindales</taxon>
        <taxon>Anacardiaceae</taxon>
        <taxon>Pistacia</taxon>
    </lineage>
</organism>
<protein>
    <submittedName>
        <fullName evidence="1">Uncharacterized protein</fullName>
    </submittedName>
</protein>
<dbReference type="Proteomes" id="UP001163603">
    <property type="component" value="Chromosome 3"/>
</dbReference>
<comment type="caution">
    <text evidence="1">The sequence shown here is derived from an EMBL/GenBank/DDBJ whole genome shotgun (WGS) entry which is preliminary data.</text>
</comment>
<accession>A0ACC0Z571</accession>